<keyword evidence="7 9" id="KW-0234">DNA repair</keyword>
<evidence type="ECO:0000256" key="1">
    <source>
        <dbReference type="ARBA" id="ARBA00001286"/>
    </source>
</evidence>
<gene>
    <name evidence="12" type="ORF">IAB19_06180</name>
</gene>
<evidence type="ECO:0000256" key="9">
    <source>
        <dbReference type="HAMAP-Rule" id="MF_00772"/>
    </source>
</evidence>
<comment type="catalytic activity">
    <reaction evidence="1 9">
        <text>a 4-O-methyl-thymidine in DNA + L-cysteinyl-[protein] = a thymidine in DNA + S-methyl-L-cysteinyl-[protein]</text>
        <dbReference type="Rhea" id="RHEA:53428"/>
        <dbReference type="Rhea" id="RHEA-COMP:10131"/>
        <dbReference type="Rhea" id="RHEA-COMP:10132"/>
        <dbReference type="Rhea" id="RHEA-COMP:13555"/>
        <dbReference type="Rhea" id="RHEA-COMP:13556"/>
        <dbReference type="ChEBI" id="CHEBI:29950"/>
        <dbReference type="ChEBI" id="CHEBI:82612"/>
        <dbReference type="ChEBI" id="CHEBI:137386"/>
        <dbReference type="ChEBI" id="CHEBI:137387"/>
        <dbReference type="EC" id="2.1.1.63"/>
    </reaction>
</comment>
<comment type="caution">
    <text evidence="12">The sequence shown here is derived from an EMBL/GenBank/DDBJ whole genome shotgun (WGS) entry which is preliminary data.</text>
</comment>
<dbReference type="CDD" id="cd06445">
    <property type="entry name" value="ATase"/>
    <property type="match status" value="1"/>
</dbReference>
<dbReference type="PANTHER" id="PTHR10815">
    <property type="entry name" value="METHYLATED-DNA--PROTEIN-CYSTEINE METHYLTRANSFERASE"/>
    <property type="match status" value="1"/>
</dbReference>
<comment type="catalytic activity">
    <reaction evidence="8 9">
        <text>a 6-O-methyl-2'-deoxyguanosine in DNA + L-cysteinyl-[protein] = S-methyl-L-cysteinyl-[protein] + a 2'-deoxyguanosine in DNA</text>
        <dbReference type="Rhea" id="RHEA:24000"/>
        <dbReference type="Rhea" id="RHEA-COMP:10131"/>
        <dbReference type="Rhea" id="RHEA-COMP:10132"/>
        <dbReference type="Rhea" id="RHEA-COMP:11367"/>
        <dbReference type="Rhea" id="RHEA-COMP:11368"/>
        <dbReference type="ChEBI" id="CHEBI:29950"/>
        <dbReference type="ChEBI" id="CHEBI:82612"/>
        <dbReference type="ChEBI" id="CHEBI:85445"/>
        <dbReference type="ChEBI" id="CHEBI:85448"/>
        <dbReference type="EC" id="2.1.1.63"/>
    </reaction>
</comment>
<reference evidence="12" key="2">
    <citation type="journal article" date="2021" name="PeerJ">
        <title>Extensive microbial diversity within the chicken gut microbiome revealed by metagenomics and culture.</title>
        <authorList>
            <person name="Gilroy R."/>
            <person name="Ravi A."/>
            <person name="Getino M."/>
            <person name="Pursley I."/>
            <person name="Horton D.L."/>
            <person name="Alikhan N.F."/>
            <person name="Baker D."/>
            <person name="Gharbi K."/>
            <person name="Hall N."/>
            <person name="Watson M."/>
            <person name="Adriaenssens E.M."/>
            <person name="Foster-Nyarko E."/>
            <person name="Jarju S."/>
            <person name="Secka A."/>
            <person name="Antonio M."/>
            <person name="Oren A."/>
            <person name="Chaudhuri R.R."/>
            <person name="La Ragione R."/>
            <person name="Hildebrand F."/>
            <person name="Pallen M.J."/>
        </authorList>
    </citation>
    <scope>NUCLEOTIDE SEQUENCE</scope>
    <source>
        <strain evidence="12">17213</strain>
    </source>
</reference>
<name>A0A9D9DBB3_9GAMM</name>
<dbReference type="InterPro" id="IPR008332">
    <property type="entry name" value="MethylG_MeTrfase_N"/>
</dbReference>
<dbReference type="SUPFAM" id="SSF53155">
    <property type="entry name" value="Methylated DNA-protein cysteine methyltransferase domain"/>
    <property type="match status" value="1"/>
</dbReference>
<dbReference type="Proteomes" id="UP000823631">
    <property type="component" value="Unassembled WGS sequence"/>
</dbReference>
<dbReference type="InterPro" id="IPR023546">
    <property type="entry name" value="MGMT"/>
</dbReference>
<dbReference type="AlphaFoldDB" id="A0A9D9DBB3"/>
<dbReference type="SUPFAM" id="SSF46767">
    <property type="entry name" value="Methylated DNA-protein cysteine methyltransferase, C-terminal domain"/>
    <property type="match status" value="1"/>
</dbReference>
<evidence type="ECO:0000259" key="10">
    <source>
        <dbReference type="Pfam" id="PF01035"/>
    </source>
</evidence>
<dbReference type="GO" id="GO:0006307">
    <property type="term" value="P:DNA alkylation repair"/>
    <property type="evidence" value="ECO:0007669"/>
    <property type="project" value="UniProtKB-UniRule"/>
</dbReference>
<comment type="similarity">
    <text evidence="2 9">Belongs to the MGMT family.</text>
</comment>
<keyword evidence="5 9" id="KW-0808">Transferase</keyword>
<evidence type="ECO:0000256" key="5">
    <source>
        <dbReference type="ARBA" id="ARBA00022679"/>
    </source>
</evidence>
<keyword evidence="6 9" id="KW-0227">DNA damage</keyword>
<dbReference type="PANTHER" id="PTHR10815:SF5">
    <property type="entry name" value="METHYLATED-DNA--PROTEIN-CYSTEINE METHYLTRANSFERASE"/>
    <property type="match status" value="1"/>
</dbReference>
<dbReference type="Pfam" id="PF02870">
    <property type="entry name" value="Methyltransf_1N"/>
    <property type="match status" value="1"/>
</dbReference>
<organism evidence="12 13">
    <name type="scientific">Candidatus Avisuccinivibrio stercorigallinarum</name>
    <dbReference type="NCBI Taxonomy" id="2840704"/>
    <lineage>
        <taxon>Bacteria</taxon>
        <taxon>Pseudomonadati</taxon>
        <taxon>Pseudomonadota</taxon>
        <taxon>Gammaproteobacteria</taxon>
        <taxon>Aeromonadales</taxon>
        <taxon>Succinivibrionaceae</taxon>
        <taxon>Succinivibrionaceae incertae sedis</taxon>
        <taxon>Candidatus Avisuccinivibrio</taxon>
    </lineage>
</organism>
<comment type="subcellular location">
    <subcellularLocation>
        <location evidence="9">Cytoplasm</location>
    </subcellularLocation>
</comment>
<comment type="miscellaneous">
    <text evidence="9">This enzyme catalyzes only one turnover and therefore is not strictly catalytic. According to one definition, an enzyme is a biocatalyst that acts repeatedly and over many reaction cycles.</text>
</comment>
<keyword evidence="4 9" id="KW-0489">Methyltransferase</keyword>
<evidence type="ECO:0000256" key="8">
    <source>
        <dbReference type="ARBA" id="ARBA00049348"/>
    </source>
</evidence>
<feature type="domain" description="Methylguanine DNA methyltransferase ribonuclease-like" evidence="11">
    <location>
        <begin position="6"/>
        <end position="76"/>
    </location>
</feature>
<proteinExistence type="inferred from homology"/>
<sequence>MQFVSHYNSPLGLITLSADHEGLTGLWLPGQPGEALLEAEQKQAEGGDSSNPVLGQAKDWLNAYFAGEKPEVNVSLHLVGTPFQQVIWQYLLGIPYGSTVTYGALARRYAAEHHKARMAAQAVGGAVGRNPLSIIVPCHRVVAKDGALTGYAGGIEKKAWLLEHEGFLKKSAGS</sequence>
<evidence type="ECO:0000256" key="7">
    <source>
        <dbReference type="ARBA" id="ARBA00023204"/>
    </source>
</evidence>
<dbReference type="PROSITE" id="PS00374">
    <property type="entry name" value="MGMT"/>
    <property type="match status" value="1"/>
</dbReference>
<evidence type="ECO:0000256" key="4">
    <source>
        <dbReference type="ARBA" id="ARBA00022603"/>
    </source>
</evidence>
<dbReference type="GO" id="GO:0005737">
    <property type="term" value="C:cytoplasm"/>
    <property type="evidence" value="ECO:0007669"/>
    <property type="project" value="UniProtKB-SubCell"/>
</dbReference>
<protein>
    <recommendedName>
        <fullName evidence="9">Methylated-DNA--protein-cysteine methyltransferase</fullName>
        <ecNumber evidence="9">2.1.1.63</ecNumber>
    </recommendedName>
    <alternativeName>
        <fullName evidence="9">6-O-methylguanine-DNA methyltransferase</fullName>
        <shortName evidence="9">MGMT</shortName>
    </alternativeName>
    <alternativeName>
        <fullName evidence="9">O-6-methylguanine-DNA-alkyltransferase</fullName>
    </alternativeName>
</protein>
<dbReference type="Gene3D" id="3.30.160.70">
    <property type="entry name" value="Methylated DNA-protein cysteine methyltransferase domain"/>
    <property type="match status" value="1"/>
</dbReference>
<dbReference type="EC" id="2.1.1.63" evidence="9"/>
<accession>A0A9D9DBB3</accession>
<dbReference type="InterPro" id="IPR036388">
    <property type="entry name" value="WH-like_DNA-bd_sf"/>
</dbReference>
<dbReference type="EMBL" id="JADINH010000131">
    <property type="protein sequence ID" value="MBO8415948.1"/>
    <property type="molecule type" value="Genomic_DNA"/>
</dbReference>
<evidence type="ECO:0000256" key="2">
    <source>
        <dbReference type="ARBA" id="ARBA00008711"/>
    </source>
</evidence>
<feature type="active site" description="Nucleophile; methyl group acceptor" evidence="9">
    <location>
        <position position="138"/>
    </location>
</feature>
<evidence type="ECO:0000259" key="11">
    <source>
        <dbReference type="Pfam" id="PF02870"/>
    </source>
</evidence>
<evidence type="ECO:0000313" key="12">
    <source>
        <dbReference type="EMBL" id="MBO8415948.1"/>
    </source>
</evidence>
<evidence type="ECO:0000256" key="3">
    <source>
        <dbReference type="ARBA" id="ARBA00022490"/>
    </source>
</evidence>
<comment type="function">
    <text evidence="9">Involved in the cellular defense against the biological effects of O6-methylguanine (O6-MeG) and O4-methylthymine (O4-MeT) in DNA. Repairs the methylated nucleobase in DNA by stoichiometrically transferring the methyl group to a cysteine residue in the enzyme. This is a suicide reaction: the enzyme is irreversibly inactivated.</text>
</comment>
<dbReference type="InterPro" id="IPR036631">
    <property type="entry name" value="MGMT_N_sf"/>
</dbReference>
<keyword evidence="3 9" id="KW-0963">Cytoplasm</keyword>
<dbReference type="InterPro" id="IPR001497">
    <property type="entry name" value="MethylDNA_cys_MeTrfase_AS"/>
</dbReference>
<dbReference type="InterPro" id="IPR036217">
    <property type="entry name" value="MethylDNA_cys_MeTrfase_DNAb"/>
</dbReference>
<reference evidence="12" key="1">
    <citation type="submission" date="2020-10" db="EMBL/GenBank/DDBJ databases">
        <authorList>
            <person name="Gilroy R."/>
        </authorList>
    </citation>
    <scope>NUCLEOTIDE SEQUENCE</scope>
    <source>
        <strain evidence="12">17213</strain>
    </source>
</reference>
<dbReference type="InterPro" id="IPR014048">
    <property type="entry name" value="MethylDNA_cys_MeTrfase_DNA-bd"/>
</dbReference>
<dbReference type="NCBIfam" id="TIGR00589">
    <property type="entry name" value="ogt"/>
    <property type="match status" value="1"/>
</dbReference>
<dbReference type="GO" id="GO:0003908">
    <property type="term" value="F:methylated-DNA-[protein]-cysteine S-methyltransferase activity"/>
    <property type="evidence" value="ECO:0007669"/>
    <property type="project" value="UniProtKB-UniRule"/>
</dbReference>
<evidence type="ECO:0000256" key="6">
    <source>
        <dbReference type="ARBA" id="ARBA00022763"/>
    </source>
</evidence>
<feature type="domain" description="Methylated-DNA-[protein]-cysteine S-methyltransferase DNA binding" evidence="10">
    <location>
        <begin position="82"/>
        <end position="166"/>
    </location>
</feature>
<dbReference type="Pfam" id="PF01035">
    <property type="entry name" value="DNA_binding_1"/>
    <property type="match status" value="1"/>
</dbReference>
<dbReference type="HAMAP" id="MF_00772">
    <property type="entry name" value="OGT"/>
    <property type="match status" value="1"/>
</dbReference>
<dbReference type="Gene3D" id="1.10.10.10">
    <property type="entry name" value="Winged helix-like DNA-binding domain superfamily/Winged helix DNA-binding domain"/>
    <property type="match status" value="1"/>
</dbReference>
<evidence type="ECO:0000313" key="13">
    <source>
        <dbReference type="Proteomes" id="UP000823631"/>
    </source>
</evidence>
<dbReference type="FunFam" id="1.10.10.10:FF:000214">
    <property type="entry name" value="Methylated-DNA--protein-cysteine methyltransferase"/>
    <property type="match status" value="1"/>
</dbReference>
<dbReference type="GO" id="GO:0032259">
    <property type="term" value="P:methylation"/>
    <property type="evidence" value="ECO:0007669"/>
    <property type="project" value="UniProtKB-KW"/>
</dbReference>